<evidence type="ECO:0000256" key="4">
    <source>
        <dbReference type="ARBA" id="ARBA00010136"/>
    </source>
</evidence>
<dbReference type="SMART" id="SM01263">
    <property type="entry name" value="Leuk-A4-hydro_C"/>
    <property type="match status" value="1"/>
</dbReference>
<dbReference type="InterPro" id="IPR042097">
    <property type="entry name" value="Aminopeptidase_N-like_N_sf"/>
</dbReference>
<sequence>MQNYNNLTFYAMSALNLPKANPVAGKPRFSAVFSTGFSALLFTLTLMSTPHAIAAASIPTASIPTASIPVASVPAQTPAQLPQQQLDALTFANYQQVRLEHIELELTLDFNLHQIVGEALLSLNWQQRTGKLILDSRGLDIDSVWAVTPSGNTPLSFSMGPVHPVMGEAIIIETATAPQQIGIRYRSSTEASGLQWLSAGQTQGKQAPFMFSQNQAIHARSWLPLQDTPAVRTTFNATIHAPKGIQVLMGAQRTPINETTTRFEMPQAIPAYLFAIAAGKLDYKAFDDRSGVWAEPDMLDAAWQEFAETPHMIEIAERRFGPYRWQRYDLLVLPPSFPFGGMENPRLSFITPTVIAGDKSLVSLIAHELAHSWSGNLATNASWDDLWLNEGFTTYVENRIMEDLYGKARAQMELAIADDELRAELPTLDASDTALKLDLGQRDPDDAFSSVAYVKGQQFLRALEHTLGRDAFDQFLTGYFDHFAFKSVDTQSFIDYLLGAFPGEKARLEPLLTSWIFGHGLPESVPAIDRSAFVAIDNSVDAISRSQAHINGMQTRDWSTHHWLHFLHQLQLRPDASDNDRLKALDSRFKLSQSRNSEIAFAWYSLALARHYYQIKPELGQYLERIGRRRLVVPLYEQLAASEERPWAEAVFRRAKAGYHPMTTQSVERLFH</sequence>
<keyword evidence="12" id="KW-0482">Metalloprotease</keyword>
<dbReference type="Pfam" id="PF09127">
    <property type="entry name" value="Leuk-A4-hydro_C"/>
    <property type="match status" value="1"/>
</dbReference>
<comment type="similarity">
    <text evidence="4">Belongs to the peptidase M1 family.</text>
</comment>
<keyword evidence="8" id="KW-0645">Protease</keyword>
<name>A0ABM7DNK0_9GAMM</name>
<organism evidence="14 15">
    <name type="scientific">Shewanella khirikhana</name>
    <dbReference type="NCBI Taxonomy" id="1965282"/>
    <lineage>
        <taxon>Bacteria</taxon>
        <taxon>Pseudomonadati</taxon>
        <taxon>Pseudomonadota</taxon>
        <taxon>Gammaproteobacteria</taxon>
        <taxon>Alteromonadales</taxon>
        <taxon>Shewanellaceae</taxon>
        <taxon>Shewanella</taxon>
    </lineage>
</organism>
<accession>A0ABM7DNK0</accession>
<dbReference type="GO" id="GO:0016285">
    <property type="term" value="F:alanyl aminopeptidase activity"/>
    <property type="evidence" value="ECO:0007669"/>
    <property type="project" value="UniProtKB-EC"/>
</dbReference>
<dbReference type="InterPro" id="IPR045357">
    <property type="entry name" value="Aminopeptidase_N-like_N"/>
</dbReference>
<evidence type="ECO:0000313" key="15">
    <source>
        <dbReference type="Proteomes" id="UP000278437"/>
    </source>
</evidence>
<evidence type="ECO:0000256" key="9">
    <source>
        <dbReference type="ARBA" id="ARBA00022723"/>
    </source>
</evidence>
<dbReference type="InterPro" id="IPR001930">
    <property type="entry name" value="Peptidase_M1"/>
</dbReference>
<reference evidence="15" key="1">
    <citation type="submission" date="2017-03" db="EMBL/GenBank/DDBJ databases">
        <title>Full genome sequence of a non-lethal Shewanella isolate that potentiates virulence of Vibio parahaemolyticus causing acute hepatopancreatic necrosis disease (AHPND) in shrimp.</title>
        <authorList>
            <person name="Prachumwat A."/>
            <person name="Sritunyalucksana K."/>
        </authorList>
    </citation>
    <scope>NUCLEOTIDE SEQUENCE [LARGE SCALE GENOMIC DNA]</scope>
    <source>
        <strain evidence="15">TH2012</strain>
    </source>
</reference>
<comment type="cofactor">
    <cofactor evidence="2">
        <name>Zn(2+)</name>
        <dbReference type="ChEBI" id="CHEBI:29105"/>
    </cofactor>
</comment>
<dbReference type="InterPro" id="IPR014782">
    <property type="entry name" value="Peptidase_M1_dom"/>
</dbReference>
<dbReference type="InterPro" id="IPR027268">
    <property type="entry name" value="Peptidase_M4/M1_CTD_sf"/>
</dbReference>
<evidence type="ECO:0000313" key="14">
    <source>
        <dbReference type="EMBL" id="AZQ10828.1"/>
    </source>
</evidence>
<dbReference type="Gene3D" id="2.60.40.1730">
    <property type="entry name" value="tricorn interacting facor f3 domain"/>
    <property type="match status" value="1"/>
</dbReference>
<dbReference type="Proteomes" id="UP000278437">
    <property type="component" value="Chromosome"/>
</dbReference>
<evidence type="ECO:0000256" key="2">
    <source>
        <dbReference type="ARBA" id="ARBA00001947"/>
    </source>
</evidence>
<protein>
    <recommendedName>
        <fullName evidence="6">Aminopeptidase N</fullName>
        <ecNumber evidence="5">3.4.11.2</ecNumber>
    </recommendedName>
</protein>
<dbReference type="Gene3D" id="1.10.390.10">
    <property type="entry name" value="Neutral Protease Domain 2"/>
    <property type="match status" value="1"/>
</dbReference>
<evidence type="ECO:0000256" key="6">
    <source>
        <dbReference type="ARBA" id="ARBA00015611"/>
    </source>
</evidence>
<dbReference type="EMBL" id="CP020373">
    <property type="protein sequence ID" value="AZQ10828.1"/>
    <property type="molecule type" value="Genomic_DNA"/>
</dbReference>
<dbReference type="InterPro" id="IPR015211">
    <property type="entry name" value="Peptidase_M1_C"/>
</dbReference>
<keyword evidence="11" id="KW-0862">Zinc</keyword>
<comment type="catalytic activity">
    <reaction evidence="1">
        <text>Release of an N-terminal amino acid, Xaa-|-Yaa- from a peptide, amide or arylamide. Xaa is preferably Ala, but may be most amino acids including Pro (slow action). When a terminal hydrophobic residue is followed by a prolyl residue, the two may be released as an intact Xaa-Pro dipeptide.</text>
        <dbReference type="EC" id="3.4.11.2"/>
    </reaction>
</comment>
<dbReference type="EC" id="3.4.11.2" evidence="5"/>
<evidence type="ECO:0000256" key="1">
    <source>
        <dbReference type="ARBA" id="ARBA00000098"/>
    </source>
</evidence>
<evidence type="ECO:0000259" key="13">
    <source>
        <dbReference type="SMART" id="SM01263"/>
    </source>
</evidence>
<dbReference type="InterPro" id="IPR016024">
    <property type="entry name" value="ARM-type_fold"/>
</dbReference>
<evidence type="ECO:0000256" key="5">
    <source>
        <dbReference type="ARBA" id="ARBA00012564"/>
    </source>
</evidence>
<dbReference type="PANTHER" id="PTHR45726">
    <property type="entry name" value="LEUKOTRIENE A-4 HYDROLASE"/>
    <property type="match status" value="1"/>
</dbReference>
<evidence type="ECO:0000256" key="12">
    <source>
        <dbReference type="ARBA" id="ARBA00023049"/>
    </source>
</evidence>
<dbReference type="Pfam" id="PF17900">
    <property type="entry name" value="Peptidase_M1_N"/>
    <property type="match status" value="1"/>
</dbReference>
<comment type="subcellular location">
    <subcellularLocation>
        <location evidence="3">Cytoplasm</location>
    </subcellularLocation>
</comment>
<dbReference type="InterPro" id="IPR034015">
    <property type="entry name" value="M1_LTA4H"/>
</dbReference>
<gene>
    <name evidence="14" type="primary">pepN_3</name>
    <name evidence="14" type="ORF">STH12_01720</name>
</gene>
<dbReference type="Gene3D" id="3.30.2010.30">
    <property type="match status" value="1"/>
</dbReference>
<keyword evidence="15" id="KW-1185">Reference proteome</keyword>
<proteinExistence type="inferred from homology"/>
<dbReference type="InterPro" id="IPR049980">
    <property type="entry name" value="LTA4H_cat"/>
</dbReference>
<dbReference type="CDD" id="cd09599">
    <property type="entry name" value="M1_LTA4H"/>
    <property type="match status" value="1"/>
</dbReference>
<dbReference type="InterPro" id="IPR038502">
    <property type="entry name" value="M1_LTA-4_hydro/amino_C_sf"/>
</dbReference>
<dbReference type="PRINTS" id="PR00756">
    <property type="entry name" value="ALADIPTASE"/>
</dbReference>
<evidence type="ECO:0000256" key="11">
    <source>
        <dbReference type="ARBA" id="ARBA00022833"/>
    </source>
</evidence>
<evidence type="ECO:0000256" key="10">
    <source>
        <dbReference type="ARBA" id="ARBA00022801"/>
    </source>
</evidence>
<dbReference type="SUPFAM" id="SSF63737">
    <property type="entry name" value="Leukotriene A4 hydrolase N-terminal domain"/>
    <property type="match status" value="1"/>
</dbReference>
<keyword evidence="9" id="KW-0479">Metal-binding</keyword>
<dbReference type="Pfam" id="PF01433">
    <property type="entry name" value="Peptidase_M1"/>
    <property type="match status" value="1"/>
</dbReference>
<feature type="domain" description="Peptidase M1 leukotriene A4 hydrolase/aminopeptidase C-terminal" evidence="13">
    <location>
        <begin position="532"/>
        <end position="671"/>
    </location>
</feature>
<evidence type="ECO:0000256" key="3">
    <source>
        <dbReference type="ARBA" id="ARBA00004496"/>
    </source>
</evidence>
<evidence type="ECO:0000256" key="8">
    <source>
        <dbReference type="ARBA" id="ARBA00022670"/>
    </source>
</evidence>
<dbReference type="Gene3D" id="1.25.40.320">
    <property type="entry name" value="Peptidase M1, leukotriene A4 hydrolase/aminopeptidase C-terminal domain"/>
    <property type="match status" value="1"/>
</dbReference>
<keyword evidence="7" id="KW-0963">Cytoplasm</keyword>
<dbReference type="PANTHER" id="PTHR45726:SF3">
    <property type="entry name" value="LEUKOTRIENE A-4 HYDROLASE"/>
    <property type="match status" value="1"/>
</dbReference>
<keyword evidence="14" id="KW-0031">Aminopeptidase</keyword>
<dbReference type="SUPFAM" id="SSF48371">
    <property type="entry name" value="ARM repeat"/>
    <property type="match status" value="1"/>
</dbReference>
<keyword evidence="10 14" id="KW-0378">Hydrolase</keyword>
<evidence type="ECO:0000256" key="7">
    <source>
        <dbReference type="ARBA" id="ARBA00022490"/>
    </source>
</evidence>
<dbReference type="SUPFAM" id="SSF55486">
    <property type="entry name" value="Metalloproteases ('zincins'), catalytic domain"/>
    <property type="match status" value="1"/>
</dbReference>